<feature type="chain" id="PRO_5003984067" description="Lipoprotein" evidence="1">
    <location>
        <begin position="24"/>
        <end position="119"/>
    </location>
</feature>
<dbReference type="InterPro" id="IPR046256">
    <property type="entry name" value="DUF6289"/>
</dbReference>
<dbReference type="AlphaFoldDB" id="L7U675"/>
<evidence type="ECO:0008006" key="4">
    <source>
        <dbReference type="Google" id="ProtNLM"/>
    </source>
</evidence>
<dbReference type="Pfam" id="PF19806">
    <property type="entry name" value="DUF6289"/>
    <property type="match status" value="1"/>
</dbReference>
<proteinExistence type="predicted"/>
<feature type="signal peptide" evidence="1">
    <location>
        <begin position="1"/>
        <end position="23"/>
    </location>
</feature>
<reference evidence="2 3" key="1">
    <citation type="journal article" date="2013" name="Genome Announc.">
        <title>Complete genome sequence of Myxococcus stipitatus strain DSM 14675, a fruiting myxobacterium.</title>
        <authorList>
            <person name="Huntley S."/>
            <person name="Kneip S."/>
            <person name="Treuner-Lange A."/>
            <person name="Sogaard-Andersen L."/>
        </authorList>
    </citation>
    <scope>NUCLEOTIDE SEQUENCE [LARGE SCALE GENOMIC DNA]</scope>
    <source>
        <strain evidence="3">DSM 14675 / JCM 12634 / Mx s8</strain>
    </source>
</reference>
<organism evidence="2 3">
    <name type="scientific">Myxococcus stipitatus (strain DSM 14675 / JCM 12634 / Mx s8)</name>
    <dbReference type="NCBI Taxonomy" id="1278073"/>
    <lineage>
        <taxon>Bacteria</taxon>
        <taxon>Pseudomonadati</taxon>
        <taxon>Myxococcota</taxon>
        <taxon>Myxococcia</taxon>
        <taxon>Myxococcales</taxon>
        <taxon>Cystobacterineae</taxon>
        <taxon>Myxococcaceae</taxon>
        <taxon>Myxococcus</taxon>
    </lineage>
</organism>
<evidence type="ECO:0000313" key="2">
    <source>
        <dbReference type="EMBL" id="AGC43623.1"/>
    </source>
</evidence>
<dbReference type="KEGG" id="msd:MYSTI_02303"/>
<gene>
    <name evidence="2" type="ordered locus">MYSTI_02303</name>
</gene>
<dbReference type="Proteomes" id="UP000011131">
    <property type="component" value="Chromosome"/>
</dbReference>
<sequence>MRMARLAAGVVLGLALVAGCGGATLESPDLETLAGPEGDAVLNLSESEEGLYEPPCNGRTMWTFNWFSDEAMTQLVGDKRCDCNGMTARWGVRGRYERFTQVVCSRQPEDVASGDDVKR</sequence>
<accession>L7U675</accession>
<dbReference type="PROSITE" id="PS51257">
    <property type="entry name" value="PROKAR_LIPOPROTEIN"/>
    <property type="match status" value="1"/>
</dbReference>
<name>L7U675_MYXSD</name>
<dbReference type="EMBL" id="CP004025">
    <property type="protein sequence ID" value="AGC43623.1"/>
    <property type="molecule type" value="Genomic_DNA"/>
</dbReference>
<protein>
    <recommendedName>
        <fullName evidence="4">Lipoprotein</fullName>
    </recommendedName>
</protein>
<evidence type="ECO:0000256" key="1">
    <source>
        <dbReference type="SAM" id="SignalP"/>
    </source>
</evidence>
<keyword evidence="3" id="KW-1185">Reference proteome</keyword>
<evidence type="ECO:0000313" key="3">
    <source>
        <dbReference type="Proteomes" id="UP000011131"/>
    </source>
</evidence>
<keyword evidence="1" id="KW-0732">Signal</keyword>
<dbReference type="HOGENOM" id="CLU_2058849_0_0_7"/>